<dbReference type="InterPro" id="IPR011519">
    <property type="entry name" value="UnbV_ASPIC"/>
</dbReference>
<sequence>MKRLVLLLCFLFLIFSCSKETPKDENFRFQMLPSEVSGIDFRNEITSSKDLNILNYLYFYNGAGVAAADFNNDGLTDLYFAANMDSDKLYLNQGDFKFNEVSKTAGILQKTSWSNGVTTVDINNDGLLDIYVCEVGNYKSLKGRNKLYINQGQDADGTPIFKEEAAKYNLDFSGMSTQSAFFDYDLDGDLDVFIMNHSVHPNSNYGIGETRKETDSISGDRLFRNDNGSFTDVSKESGIYSSKIGYGLGLAIGDLNNDGYPDIYVGNDFFENDYLYINQKDGTFKDHISLENSGIAHTSHYSMGVDIADFNNDGLQDIISLDMLPEDLTTYKASGTDYSYQIYHNYLNKGYANQYMQNALQLNQGNFNFSEIAHLSGIAATEWSWAPLFADLDNDGVKDLFISNGILGATNDMDYISFIANENIQKRLSKGMNDQDLKIIDEIPEKRTANYFFRNAGELQFENMDSKWINSEESFSNGAVYADLDNDGDLDLVTNNVNSKASVYENLSRDKDSSHYLQIKFNGPETNKFGIGAKVTLYHGDKIQIAENYPTRGFMSAVAPELHFGLGKLNNIDSIDISWPGGFQQRLRNVKPDQKLQIKFEYANKSSESLDNLRPETEKFLVNKTHKEYSFKDFSYEPLIPYSQSNLGPSVSVIDFNKDGRDDIFISGDQFNPGKMWQQNADGSFGIVKEIQLSSNSLEPVDQVFLDMNNDAALDLIIAYGGTDPNNINKNHPELYLNKNGTLEKTQLLKDVEINASVIRSADFNNDGFEDIFIGSNSDYGSYGKSQDAIILLNENGSGFSKSEASSRSLKDLGMVYDAKIIDMNADGLPDIVIGGHYMPITLLINNGEGGFIKKEIPDTEGWWNSVAIEDFDSDGDMDIIAGNWGLNSRLKASSDSPLQLYLNDFDDNGKVDPILTYFYQDRETPLVTKDEITKQIPQLNKSFLSYTDFAEADFNDYFSEGKIDNAIKKKVVTLETTLFENTGDLQFSKRTLPREVQFSSVHDILLTDMDNDGLTDLVLGGNNYHVNTQLGRLDASKGVILRNKGNLNFELIRNKLYINGPVKSINKVKVLDENYLIFGINNDRTQFVKYPKFND</sequence>
<gene>
    <name evidence="4" type="ORF">C8P64_1873</name>
</gene>
<evidence type="ECO:0000313" key="5">
    <source>
        <dbReference type="Proteomes" id="UP000244174"/>
    </source>
</evidence>
<organism evidence="4 5">
    <name type="scientific">Christiangramia gaetbulicola</name>
    <dbReference type="NCBI Taxonomy" id="703340"/>
    <lineage>
        <taxon>Bacteria</taxon>
        <taxon>Pseudomonadati</taxon>
        <taxon>Bacteroidota</taxon>
        <taxon>Flavobacteriia</taxon>
        <taxon>Flavobacteriales</taxon>
        <taxon>Flavobacteriaceae</taxon>
        <taxon>Christiangramia</taxon>
    </lineage>
</organism>
<dbReference type="InterPro" id="IPR028994">
    <property type="entry name" value="Integrin_alpha_N"/>
</dbReference>
<evidence type="ECO:0000256" key="1">
    <source>
        <dbReference type="ARBA" id="ARBA00022729"/>
    </source>
</evidence>
<accession>A0A2T6AHS1</accession>
<protein>
    <submittedName>
        <fullName evidence="4">VCBS repeat protein</fullName>
    </submittedName>
</protein>
<dbReference type="PANTHER" id="PTHR16026:SF0">
    <property type="entry name" value="CARTILAGE ACIDIC PROTEIN 1"/>
    <property type="match status" value="1"/>
</dbReference>
<dbReference type="Gene3D" id="2.130.10.130">
    <property type="entry name" value="Integrin alpha, N-terminal"/>
    <property type="match status" value="3"/>
</dbReference>
<proteinExistence type="predicted"/>
<reference evidence="4 5" key="1">
    <citation type="submission" date="2018-04" db="EMBL/GenBank/DDBJ databases">
        <title>Genomic Encyclopedia of Archaeal and Bacterial Type Strains, Phase II (KMG-II): from individual species to whole genera.</title>
        <authorList>
            <person name="Goeker M."/>
        </authorList>
    </citation>
    <scope>NUCLEOTIDE SEQUENCE [LARGE SCALE GENOMIC DNA]</scope>
    <source>
        <strain evidence="4 5">DSM 23082</strain>
    </source>
</reference>
<dbReference type="InterPro" id="IPR027039">
    <property type="entry name" value="Crtac1"/>
</dbReference>
<dbReference type="Pfam" id="PF07593">
    <property type="entry name" value="UnbV_ASPIC"/>
    <property type="match status" value="1"/>
</dbReference>
<evidence type="ECO:0000313" key="4">
    <source>
        <dbReference type="EMBL" id="PTX43346.1"/>
    </source>
</evidence>
<name>A0A2T6AHS1_9FLAO</name>
<dbReference type="RefSeq" id="WP_245889687.1">
    <property type="nucleotide sequence ID" value="NZ_QBKQ01000002.1"/>
</dbReference>
<evidence type="ECO:0000259" key="3">
    <source>
        <dbReference type="Pfam" id="PF07593"/>
    </source>
</evidence>
<comment type="caution">
    <text evidence="4">The sequence shown here is derived from an EMBL/GenBank/DDBJ whole genome shotgun (WGS) entry which is preliminary data.</text>
</comment>
<feature type="domain" description="ASPIC/UnbV" evidence="3">
    <location>
        <begin position="530"/>
        <end position="596"/>
    </location>
</feature>
<keyword evidence="1 2" id="KW-0732">Signal</keyword>
<feature type="signal peptide" evidence="2">
    <location>
        <begin position="1"/>
        <end position="19"/>
    </location>
</feature>
<dbReference type="Pfam" id="PF13517">
    <property type="entry name" value="FG-GAP_3"/>
    <property type="match status" value="5"/>
</dbReference>
<dbReference type="PANTHER" id="PTHR16026">
    <property type="entry name" value="CARTILAGE ACIDIC PROTEIN 1"/>
    <property type="match status" value="1"/>
</dbReference>
<dbReference type="InterPro" id="IPR013517">
    <property type="entry name" value="FG-GAP"/>
</dbReference>
<feature type="chain" id="PRO_5015440136" evidence="2">
    <location>
        <begin position="20"/>
        <end position="1096"/>
    </location>
</feature>
<dbReference type="AlphaFoldDB" id="A0A2T6AHS1"/>
<dbReference type="SUPFAM" id="SSF69318">
    <property type="entry name" value="Integrin alpha N-terminal domain"/>
    <property type="match status" value="3"/>
</dbReference>
<dbReference type="Proteomes" id="UP000244174">
    <property type="component" value="Unassembled WGS sequence"/>
</dbReference>
<dbReference type="EMBL" id="QBKQ01000002">
    <property type="protein sequence ID" value="PTX43346.1"/>
    <property type="molecule type" value="Genomic_DNA"/>
</dbReference>
<keyword evidence="5" id="KW-1185">Reference proteome</keyword>
<evidence type="ECO:0000256" key="2">
    <source>
        <dbReference type="SAM" id="SignalP"/>
    </source>
</evidence>
<dbReference type="PROSITE" id="PS51257">
    <property type="entry name" value="PROKAR_LIPOPROTEIN"/>
    <property type="match status" value="1"/>
</dbReference>